<dbReference type="Proteomes" id="UP000001055">
    <property type="component" value="Unassembled WGS sequence"/>
</dbReference>
<evidence type="ECO:0000313" key="1">
    <source>
        <dbReference type="EMBL" id="EAT81541.1"/>
    </source>
</evidence>
<gene>
    <name evidence="1" type="ORF">SNOG_11042</name>
</gene>
<dbReference type="EMBL" id="CH445342">
    <property type="protein sequence ID" value="EAT81541.1"/>
    <property type="molecule type" value="Genomic_DNA"/>
</dbReference>
<name>Q0UB22_PHANO</name>
<dbReference type="HOGENOM" id="CLU_3335797_0_0_1"/>
<organism evidence="1 2">
    <name type="scientific">Phaeosphaeria nodorum (strain SN15 / ATCC MYA-4574 / FGSC 10173)</name>
    <name type="common">Glume blotch fungus</name>
    <name type="synonym">Parastagonospora nodorum</name>
    <dbReference type="NCBI Taxonomy" id="321614"/>
    <lineage>
        <taxon>Eukaryota</taxon>
        <taxon>Fungi</taxon>
        <taxon>Dikarya</taxon>
        <taxon>Ascomycota</taxon>
        <taxon>Pezizomycotina</taxon>
        <taxon>Dothideomycetes</taxon>
        <taxon>Pleosporomycetidae</taxon>
        <taxon>Pleosporales</taxon>
        <taxon>Pleosporineae</taxon>
        <taxon>Phaeosphaeriaceae</taxon>
        <taxon>Parastagonospora</taxon>
    </lineage>
</organism>
<dbReference type="KEGG" id="pno:SNOG_11042"/>
<dbReference type="AlphaFoldDB" id="Q0UB22"/>
<reference evidence="2" key="1">
    <citation type="journal article" date="2007" name="Plant Cell">
        <title>Dothideomycete-plant interactions illuminated by genome sequencing and EST analysis of the wheat pathogen Stagonospora nodorum.</title>
        <authorList>
            <person name="Hane J.K."/>
            <person name="Lowe R.G."/>
            <person name="Solomon P.S."/>
            <person name="Tan K.C."/>
            <person name="Schoch C.L."/>
            <person name="Spatafora J.W."/>
            <person name="Crous P.W."/>
            <person name="Kodira C."/>
            <person name="Birren B.W."/>
            <person name="Galagan J.E."/>
            <person name="Torriani S.F."/>
            <person name="McDonald B.A."/>
            <person name="Oliver R.P."/>
        </authorList>
    </citation>
    <scope>NUCLEOTIDE SEQUENCE [LARGE SCALE GENOMIC DNA]</scope>
    <source>
        <strain evidence="2">SN15 / ATCC MYA-4574 / FGSC 10173</strain>
    </source>
</reference>
<sequence length="38" mass="4009">MASASLVVTCGSSAITVTGSNSAFDFGNLRSDWRSERK</sequence>
<evidence type="ECO:0000313" key="2">
    <source>
        <dbReference type="Proteomes" id="UP000001055"/>
    </source>
</evidence>
<dbReference type="GeneID" id="5978203"/>
<dbReference type="InParanoid" id="Q0UB22"/>
<dbReference type="RefSeq" id="XP_001801295.1">
    <property type="nucleotide sequence ID" value="XM_001801243.1"/>
</dbReference>
<proteinExistence type="predicted"/>
<protein>
    <submittedName>
        <fullName evidence="1">Uncharacterized protein</fullName>
    </submittedName>
</protein>
<accession>Q0UB22</accession>